<dbReference type="SUPFAM" id="SSF47353">
    <property type="entry name" value="Retrovirus capsid dimerization domain-like"/>
    <property type="match status" value="1"/>
</dbReference>
<dbReference type="PANTHER" id="PTHR40389">
    <property type="entry name" value="ENDOGENOUS RETROVIRUS GROUP K MEMBER 24 GAG POLYPROTEIN-RELATED"/>
    <property type="match status" value="1"/>
</dbReference>
<evidence type="ECO:0000313" key="3">
    <source>
        <dbReference type="Proteomes" id="UP000005447"/>
    </source>
</evidence>
<accession>A0A286XGD8</accession>
<keyword evidence="3" id="KW-1185">Reference proteome</keyword>
<dbReference type="VEuPathDB" id="HostDB:ENSCPOG00000040661"/>
<evidence type="ECO:0000313" key="2">
    <source>
        <dbReference type="Ensembl" id="ENSCPOP00000024484.1"/>
    </source>
</evidence>
<dbReference type="SUPFAM" id="SSF47943">
    <property type="entry name" value="Retrovirus capsid protein, N-terminal core domain"/>
    <property type="match status" value="1"/>
</dbReference>
<dbReference type="InParanoid" id="A0A286XGD8"/>
<organism evidence="2 3">
    <name type="scientific">Cavia porcellus</name>
    <name type="common">Guinea pig</name>
    <dbReference type="NCBI Taxonomy" id="10141"/>
    <lineage>
        <taxon>Eukaryota</taxon>
        <taxon>Metazoa</taxon>
        <taxon>Chordata</taxon>
        <taxon>Craniata</taxon>
        <taxon>Vertebrata</taxon>
        <taxon>Euteleostomi</taxon>
        <taxon>Mammalia</taxon>
        <taxon>Eutheria</taxon>
        <taxon>Euarchontoglires</taxon>
        <taxon>Glires</taxon>
        <taxon>Rodentia</taxon>
        <taxon>Hystricomorpha</taxon>
        <taxon>Caviidae</taxon>
        <taxon>Cavia</taxon>
    </lineage>
</organism>
<dbReference type="PANTHER" id="PTHR40389:SF3">
    <property type="entry name" value="IGE-BINDING PROTEIN"/>
    <property type="match status" value="1"/>
</dbReference>
<dbReference type="GeneTree" id="ENSGT00940000162994"/>
<name>A0A286XGD8_CAVPO</name>
<reference evidence="2" key="3">
    <citation type="submission" date="2025-09" db="UniProtKB">
        <authorList>
            <consortium name="Ensembl"/>
        </authorList>
    </citation>
    <scope>IDENTIFICATION</scope>
    <source>
        <strain evidence="2">2N</strain>
    </source>
</reference>
<dbReference type="InterPro" id="IPR008919">
    <property type="entry name" value="Retrov_capsid_N"/>
</dbReference>
<dbReference type="InterPro" id="IPR050195">
    <property type="entry name" value="Primate_lentivir_Gag_pol-like"/>
</dbReference>
<protein>
    <recommendedName>
        <fullName evidence="1">Retroviral nucleocapsid Gag protein p24 C-terminal domain-containing protein</fullName>
    </recommendedName>
</protein>
<reference evidence="3" key="1">
    <citation type="journal article" date="2011" name="Nature">
        <title>A high-resolution map of human evolutionary constraint using 29 mammals.</title>
        <authorList>
            <person name="Lindblad-Toh K."/>
            <person name="Garber M."/>
            <person name="Zuk O."/>
            <person name="Lin M.F."/>
            <person name="Parker B.J."/>
            <person name="Washietl S."/>
            <person name="Kheradpour P."/>
            <person name="Ernst J."/>
            <person name="Jordan G."/>
            <person name="Mauceli E."/>
            <person name="Ward L.D."/>
            <person name="Lowe C.B."/>
            <person name="Holloway A.K."/>
            <person name="Clamp M."/>
            <person name="Gnerre S."/>
            <person name="Alfoldi J."/>
            <person name="Beal K."/>
            <person name="Chang J."/>
            <person name="Clawson H."/>
            <person name="Cuff J."/>
            <person name="Di Palma F."/>
            <person name="Fitzgerald S."/>
            <person name="Flicek P."/>
            <person name="Guttman M."/>
            <person name="Hubisz M.J."/>
            <person name="Jaffe D.B."/>
            <person name="Jungreis I."/>
            <person name="Kent W.J."/>
            <person name="Kostka D."/>
            <person name="Lara M."/>
            <person name="Martins A.L."/>
            <person name="Massingham T."/>
            <person name="Moltke I."/>
            <person name="Raney B.J."/>
            <person name="Rasmussen M.D."/>
            <person name="Robinson J."/>
            <person name="Stark A."/>
            <person name="Vilella A.J."/>
            <person name="Wen J."/>
            <person name="Xie X."/>
            <person name="Zody M.C."/>
            <person name="Baldwin J."/>
            <person name="Bloom T."/>
            <person name="Chin C.W."/>
            <person name="Heiman D."/>
            <person name="Nicol R."/>
            <person name="Nusbaum C."/>
            <person name="Young S."/>
            <person name="Wilkinson J."/>
            <person name="Worley K.C."/>
            <person name="Kovar C.L."/>
            <person name="Muzny D.M."/>
            <person name="Gibbs R.A."/>
            <person name="Cree A."/>
            <person name="Dihn H.H."/>
            <person name="Fowler G."/>
            <person name="Jhangiani S."/>
            <person name="Joshi V."/>
            <person name="Lee S."/>
            <person name="Lewis L.R."/>
            <person name="Nazareth L.V."/>
            <person name="Okwuonu G."/>
            <person name="Santibanez J."/>
            <person name="Warren W.C."/>
            <person name="Mardis E.R."/>
            <person name="Weinstock G.M."/>
            <person name="Wilson R.K."/>
            <person name="Delehaunty K."/>
            <person name="Dooling D."/>
            <person name="Fronik C."/>
            <person name="Fulton L."/>
            <person name="Fulton B."/>
            <person name="Graves T."/>
            <person name="Minx P."/>
            <person name="Sodergren E."/>
            <person name="Birney E."/>
            <person name="Margulies E.H."/>
            <person name="Herrero J."/>
            <person name="Green E.D."/>
            <person name="Haussler D."/>
            <person name="Siepel A."/>
            <person name="Goldman N."/>
            <person name="Pollard K.S."/>
            <person name="Pedersen J.S."/>
            <person name="Lander E.S."/>
            <person name="Kellis M."/>
        </authorList>
    </citation>
    <scope>NUCLEOTIDE SEQUENCE [LARGE SCALE GENOMIC DNA]</scope>
    <source>
        <strain evidence="3">2N</strain>
    </source>
</reference>
<dbReference type="InterPro" id="IPR008916">
    <property type="entry name" value="Retrov_capsid_C"/>
</dbReference>
<dbReference type="EMBL" id="AAKN02015387">
    <property type="status" value="NOT_ANNOTATED_CDS"/>
    <property type="molecule type" value="Genomic_DNA"/>
</dbReference>
<dbReference type="Gene3D" id="1.10.1200.30">
    <property type="match status" value="1"/>
</dbReference>
<dbReference type="AlphaFoldDB" id="A0A286XGD8"/>
<dbReference type="OMA" id="VIRSANW"/>
<dbReference type="Bgee" id="ENSCPOG00000040661">
    <property type="expression patterns" value="Expressed in liver and 13 other cell types or tissues"/>
</dbReference>
<dbReference type="GO" id="GO:0016032">
    <property type="term" value="P:viral process"/>
    <property type="evidence" value="ECO:0007669"/>
    <property type="project" value="InterPro"/>
</dbReference>
<dbReference type="Ensembl" id="ENSCPOT00000038090.1">
    <property type="protein sequence ID" value="ENSCPOP00000024484.1"/>
    <property type="gene ID" value="ENSCPOG00000040661.1"/>
</dbReference>
<reference evidence="2" key="2">
    <citation type="submission" date="2025-08" db="UniProtKB">
        <authorList>
            <consortium name="Ensembl"/>
        </authorList>
    </citation>
    <scope>IDENTIFICATION</scope>
    <source>
        <strain evidence="2">2N</strain>
    </source>
</reference>
<feature type="domain" description="Retroviral nucleocapsid Gag protein p24 C-terminal" evidence="1">
    <location>
        <begin position="123"/>
        <end position="183"/>
    </location>
</feature>
<dbReference type="Proteomes" id="UP000005447">
    <property type="component" value="Unassembled WGS sequence"/>
</dbReference>
<dbReference type="Gene3D" id="1.10.375.10">
    <property type="entry name" value="Human Immunodeficiency Virus Type 1 Capsid Protein"/>
    <property type="match status" value="1"/>
</dbReference>
<dbReference type="Pfam" id="PF00607">
    <property type="entry name" value="Gag_p24"/>
    <property type="match status" value="1"/>
</dbReference>
<evidence type="ECO:0000259" key="1">
    <source>
        <dbReference type="Pfam" id="PF19317"/>
    </source>
</evidence>
<sequence>MQVVKGLKEAVSTYGPNAPFTQALLENIGATPLTPSDWAQLARACLSPGQFMDWKAWNDEYCGEQAEKNARERNVRWNKDMLLGQGAHAQDQIRHPQAVYDQITKCAIAAWKQLAKAGEHTACLTKIVQGMTEPFSDFVARMLDAAGKVFPDLSVAQPLVRQLVFEQCTKDCRAVITPHKNKSLETWTKLCREVGGPLSNSGLAALVGASINAALGSRPPATQQQMQKSKKCFECGQYGMFRGGSKHDETDGLYPWQRLGHQIARKYLSCARHH</sequence>
<dbReference type="STRING" id="10141.ENSCPOP00000024484"/>
<proteinExistence type="predicted"/>
<dbReference type="InterPro" id="IPR045345">
    <property type="entry name" value="Gag_p24_C"/>
</dbReference>
<dbReference type="Pfam" id="PF19317">
    <property type="entry name" value="Gag_p24_C"/>
    <property type="match status" value="1"/>
</dbReference>